<feature type="region of interest" description="Disordered" evidence="1">
    <location>
        <begin position="43"/>
        <end position="138"/>
    </location>
</feature>
<gene>
    <name evidence="3" type="ORF">LPJ53_005451</name>
</gene>
<feature type="compositionally biased region" description="Polar residues" evidence="1">
    <location>
        <begin position="129"/>
        <end position="138"/>
    </location>
</feature>
<feature type="compositionally biased region" description="Low complexity" evidence="1">
    <location>
        <begin position="119"/>
        <end position="128"/>
    </location>
</feature>
<dbReference type="SMART" id="SM00456">
    <property type="entry name" value="WW"/>
    <property type="match status" value="1"/>
</dbReference>
<protein>
    <recommendedName>
        <fullName evidence="2">WW domain-containing protein</fullName>
    </recommendedName>
</protein>
<feature type="compositionally biased region" description="Acidic residues" evidence="1">
    <location>
        <begin position="188"/>
        <end position="199"/>
    </location>
</feature>
<reference evidence="3" key="1">
    <citation type="submission" date="2022-07" db="EMBL/GenBank/DDBJ databases">
        <title>Phylogenomic reconstructions and comparative analyses of Kickxellomycotina fungi.</title>
        <authorList>
            <person name="Reynolds N.K."/>
            <person name="Stajich J.E."/>
            <person name="Barry K."/>
            <person name="Grigoriev I.V."/>
            <person name="Crous P."/>
            <person name="Smith M.E."/>
        </authorList>
    </citation>
    <scope>NUCLEOTIDE SEQUENCE</scope>
    <source>
        <strain evidence="3">NBRC 32514</strain>
    </source>
</reference>
<dbReference type="Pfam" id="PF00397">
    <property type="entry name" value="WW"/>
    <property type="match status" value="1"/>
</dbReference>
<evidence type="ECO:0000313" key="4">
    <source>
        <dbReference type="Proteomes" id="UP001149813"/>
    </source>
</evidence>
<dbReference type="InterPro" id="IPR036020">
    <property type="entry name" value="WW_dom_sf"/>
</dbReference>
<dbReference type="EMBL" id="JANBOJ010000331">
    <property type="protein sequence ID" value="KAJ1719845.1"/>
    <property type="molecule type" value="Genomic_DNA"/>
</dbReference>
<name>A0A9W8CN61_9FUNG</name>
<feature type="compositionally biased region" description="Basic and acidic residues" evidence="1">
    <location>
        <begin position="168"/>
        <end position="180"/>
    </location>
</feature>
<dbReference type="OrthoDB" id="2367685at2759"/>
<evidence type="ECO:0000256" key="1">
    <source>
        <dbReference type="SAM" id="MobiDB-lite"/>
    </source>
</evidence>
<feature type="region of interest" description="Disordered" evidence="1">
    <location>
        <begin position="1"/>
        <end position="21"/>
    </location>
</feature>
<comment type="caution">
    <text evidence="3">The sequence shown here is derived from an EMBL/GenBank/DDBJ whole genome shotgun (WGS) entry which is preliminary data.</text>
</comment>
<dbReference type="InterPro" id="IPR001202">
    <property type="entry name" value="WW_dom"/>
</dbReference>
<feature type="region of interest" description="Disordered" evidence="1">
    <location>
        <begin position="168"/>
        <end position="199"/>
    </location>
</feature>
<feature type="domain" description="WW" evidence="2">
    <location>
        <begin position="14"/>
        <end position="48"/>
    </location>
</feature>
<keyword evidence="4" id="KW-1185">Reference proteome</keyword>
<feature type="compositionally biased region" description="Pro residues" evidence="1">
    <location>
        <begin position="104"/>
        <end position="118"/>
    </location>
</feature>
<evidence type="ECO:0000313" key="3">
    <source>
        <dbReference type="EMBL" id="KAJ1719845.1"/>
    </source>
</evidence>
<accession>A0A9W8CN61</accession>
<proteinExistence type="predicted"/>
<sequence length="199" mass="22204">MTQQQFQGGKPAPPQLPPGYVAEWDSRYNRYYFVNLSTKASQWELPSAGPGGAGPDARSPGPSMYGSPQPRANQHQSPPPYQAQPQQYGQRPPPQHHTTKYYAQPPPQPYYQQPPPQQYHPQYSSQPQTIVVQEQPQKKQSFFSKHPVASALVAGGVGAFAVNEISEHFEEREEEAREEGYEAGYDAGYDDGGDYDGDY</sequence>
<dbReference type="CDD" id="cd00201">
    <property type="entry name" value="WW"/>
    <property type="match status" value="1"/>
</dbReference>
<dbReference type="SUPFAM" id="SSF51045">
    <property type="entry name" value="WW domain"/>
    <property type="match status" value="1"/>
</dbReference>
<dbReference type="AlphaFoldDB" id="A0A9W8CN61"/>
<organism evidence="3 4">
    <name type="scientific">Coemansia erecta</name>
    <dbReference type="NCBI Taxonomy" id="147472"/>
    <lineage>
        <taxon>Eukaryota</taxon>
        <taxon>Fungi</taxon>
        <taxon>Fungi incertae sedis</taxon>
        <taxon>Zoopagomycota</taxon>
        <taxon>Kickxellomycotina</taxon>
        <taxon>Kickxellomycetes</taxon>
        <taxon>Kickxellales</taxon>
        <taxon>Kickxellaceae</taxon>
        <taxon>Coemansia</taxon>
    </lineage>
</organism>
<dbReference type="Gene3D" id="2.20.70.10">
    <property type="match status" value="1"/>
</dbReference>
<dbReference type="Proteomes" id="UP001149813">
    <property type="component" value="Unassembled WGS sequence"/>
</dbReference>
<evidence type="ECO:0000259" key="2">
    <source>
        <dbReference type="PROSITE" id="PS50020"/>
    </source>
</evidence>
<dbReference type="PROSITE" id="PS50020">
    <property type="entry name" value="WW_DOMAIN_2"/>
    <property type="match status" value="1"/>
</dbReference>